<dbReference type="Gene3D" id="3.40.190.10">
    <property type="entry name" value="Periplasmic binding protein-like II"/>
    <property type="match status" value="1"/>
</dbReference>
<proteinExistence type="predicted"/>
<feature type="domain" description="Prephenate dehydratase" evidence="1">
    <location>
        <begin position="1"/>
        <end position="49"/>
    </location>
</feature>
<gene>
    <name evidence="2" type="ORF">O7U_00745</name>
</gene>
<dbReference type="PROSITE" id="PS51171">
    <property type="entry name" value="PREPHENATE_DEHYDR_3"/>
    <property type="match status" value="1"/>
</dbReference>
<evidence type="ECO:0000259" key="1">
    <source>
        <dbReference type="PROSITE" id="PS51171"/>
    </source>
</evidence>
<comment type="caution">
    <text evidence="2">The sequence shown here is derived from an EMBL/GenBank/DDBJ whole genome shotgun (WGS) entry which is preliminary data.</text>
</comment>
<dbReference type="InterPro" id="IPR001086">
    <property type="entry name" value="Preph_deHydtase"/>
</dbReference>
<evidence type="ECO:0000313" key="2">
    <source>
        <dbReference type="EMBL" id="KEC66214.1"/>
    </source>
</evidence>
<dbReference type="EMBL" id="AHPD01000007">
    <property type="protein sequence ID" value="KEC66214.1"/>
    <property type="molecule type" value="Genomic_DNA"/>
</dbReference>
<sequence>MFPNIEAILSATFEDALNLVEKGQTDLAMISIENTLAGGVADIHHFVLA</sequence>
<reference evidence="2 3" key="1">
    <citation type="submission" date="2012-04" db="EMBL/GenBank/DDBJ databases">
        <title>The Genome Sequence of Bartonella quintana JK 68.</title>
        <authorList>
            <consortium name="The Broad Institute Genome Sequencing Platform"/>
            <consortium name="The Broad Institute Genome Sequencing Center for Infectious Disease"/>
            <person name="Feldgarden M."/>
            <person name="Kirby J."/>
            <person name="Kosoy M."/>
            <person name="Birtles R."/>
            <person name="Probert W.S."/>
            <person name="Chiaraviglio L."/>
            <person name="Walker B."/>
            <person name="Young S.K."/>
            <person name="Zeng Q."/>
            <person name="Gargeya S."/>
            <person name="Fitzgerald M."/>
            <person name="Haas B."/>
            <person name="Abouelleil A."/>
            <person name="Alvarado L."/>
            <person name="Arachchi H.M."/>
            <person name="Berlin A.M."/>
            <person name="Chapman S.B."/>
            <person name="Goldberg J."/>
            <person name="Griggs A."/>
            <person name="Gujja S."/>
            <person name="Hansen M."/>
            <person name="Howarth C."/>
            <person name="Imamovic A."/>
            <person name="Larimer J."/>
            <person name="McCowen C."/>
            <person name="Montmayeur A."/>
            <person name="Murphy C."/>
            <person name="Neiman D."/>
            <person name="Pearson M."/>
            <person name="Priest M."/>
            <person name="Roberts A."/>
            <person name="Saif S."/>
            <person name="Shea T."/>
            <person name="Sisk P."/>
            <person name="Sykes S."/>
            <person name="Wortman J."/>
            <person name="Nusbaum C."/>
            <person name="Birren B."/>
        </authorList>
    </citation>
    <scope>NUCLEOTIDE SEQUENCE [LARGE SCALE GENOMIC DNA]</scope>
    <source>
        <strain evidence="2 3">JK 68</strain>
    </source>
</reference>
<name>A0ABR4SRM8_BARQI</name>
<dbReference type="SUPFAM" id="SSF53850">
    <property type="entry name" value="Periplasmic binding protein-like II"/>
    <property type="match status" value="1"/>
</dbReference>
<protein>
    <recommendedName>
        <fullName evidence="1">Prephenate dehydratase domain-containing protein</fullName>
    </recommendedName>
</protein>
<organism evidence="2 3">
    <name type="scientific">Bartonella quintana JK 68</name>
    <dbReference type="NCBI Taxonomy" id="1134503"/>
    <lineage>
        <taxon>Bacteria</taxon>
        <taxon>Pseudomonadati</taxon>
        <taxon>Pseudomonadota</taxon>
        <taxon>Alphaproteobacteria</taxon>
        <taxon>Hyphomicrobiales</taxon>
        <taxon>Bartonellaceae</taxon>
        <taxon>Bartonella</taxon>
    </lineage>
</organism>
<keyword evidence="3" id="KW-1185">Reference proteome</keyword>
<dbReference type="Pfam" id="PF00800">
    <property type="entry name" value="PDT"/>
    <property type="match status" value="1"/>
</dbReference>
<dbReference type="Proteomes" id="UP000027143">
    <property type="component" value="Unassembled WGS sequence"/>
</dbReference>
<evidence type="ECO:0000313" key="3">
    <source>
        <dbReference type="Proteomes" id="UP000027143"/>
    </source>
</evidence>
<accession>A0ABR4SRM8</accession>